<feature type="domain" description="DAGKc" evidence="1">
    <location>
        <begin position="63"/>
        <end position="155"/>
    </location>
</feature>
<dbReference type="GO" id="GO:0016301">
    <property type="term" value="F:kinase activity"/>
    <property type="evidence" value="ECO:0007669"/>
    <property type="project" value="UniProtKB-KW"/>
</dbReference>
<proteinExistence type="predicted"/>
<dbReference type="SUPFAM" id="SSF111331">
    <property type="entry name" value="NAD kinase/diacylglycerol kinase-like"/>
    <property type="match status" value="1"/>
</dbReference>
<dbReference type="PANTHER" id="PTHR11255:SF29">
    <property type="entry name" value="DIACYLGLYCEROL KINASE"/>
    <property type="match status" value="1"/>
</dbReference>
<keyword evidence="2" id="KW-0808">Transferase</keyword>
<dbReference type="PANTHER" id="PTHR11255">
    <property type="entry name" value="DIACYLGLYCEROL KINASE"/>
    <property type="match status" value="1"/>
</dbReference>
<evidence type="ECO:0000313" key="2">
    <source>
        <dbReference type="EMBL" id="MCE5166136.1"/>
    </source>
</evidence>
<name>A0ABS8Y2I0_DATST</name>
<evidence type="ECO:0000259" key="1">
    <source>
        <dbReference type="PROSITE" id="PS50146"/>
    </source>
</evidence>
<accession>A0ABS8Y2I0</accession>
<dbReference type="Gene3D" id="3.40.50.10330">
    <property type="entry name" value="Probable inorganic polyphosphate/atp-NAD kinase, domain 1"/>
    <property type="match status" value="1"/>
</dbReference>
<dbReference type="SMART" id="SM00046">
    <property type="entry name" value="DAGKc"/>
    <property type="match status" value="1"/>
</dbReference>
<dbReference type="Proteomes" id="UP000823775">
    <property type="component" value="Unassembled WGS sequence"/>
</dbReference>
<gene>
    <name evidence="2" type="primary">DGK5_1</name>
    <name evidence="2" type="ORF">HAX54_014994</name>
</gene>
<reference evidence="2 3" key="1">
    <citation type="journal article" date="2021" name="BMC Genomics">
        <title>Datura genome reveals duplications of psychoactive alkaloid biosynthetic genes and high mutation rate following tissue culture.</title>
        <authorList>
            <person name="Rajewski A."/>
            <person name="Carter-House D."/>
            <person name="Stajich J."/>
            <person name="Litt A."/>
        </authorList>
    </citation>
    <scope>NUCLEOTIDE SEQUENCE [LARGE SCALE GENOMIC DNA]</scope>
    <source>
        <strain evidence="2">AR-01</strain>
    </source>
</reference>
<evidence type="ECO:0000313" key="3">
    <source>
        <dbReference type="Proteomes" id="UP000823775"/>
    </source>
</evidence>
<dbReference type="InterPro" id="IPR017438">
    <property type="entry name" value="ATP-NAD_kinase_N"/>
</dbReference>
<feature type="non-terminal residue" evidence="2">
    <location>
        <position position="1"/>
    </location>
</feature>
<dbReference type="EMBL" id="JACEIK010019486">
    <property type="protein sequence ID" value="MCE5166136.1"/>
    <property type="molecule type" value="Genomic_DNA"/>
</dbReference>
<dbReference type="InterPro" id="IPR037607">
    <property type="entry name" value="DGK"/>
</dbReference>
<sequence>DEAAITDWEVDNILKDYYIRDYILLSEREMQNDYRVFDLGEKTPNKVLHQFYSNLEKHKQNGDNLSYEIERRLRVIVAGGDGTAGWIIGVFSDLKLAHPPPIATVPLGTGNNLPFAFGWGKKNPGINCQSVKSFLNQVKNGEEMKAESWHIIMRTKAPKEGSCDLIAPLELPHSLHAFHRVSQADTLNKEGYHIFRGGFWNYFSIGMDTQVS</sequence>
<dbReference type="Pfam" id="PF00781">
    <property type="entry name" value="DAGK_cat"/>
    <property type="match status" value="1"/>
</dbReference>
<protein>
    <submittedName>
        <fullName evidence="2">Diacylglycerol kinase 5</fullName>
    </submittedName>
</protein>
<dbReference type="InterPro" id="IPR001206">
    <property type="entry name" value="Diacylglycerol_kinase_cat_dom"/>
</dbReference>
<dbReference type="InterPro" id="IPR016064">
    <property type="entry name" value="NAD/diacylglycerol_kinase_sf"/>
</dbReference>
<keyword evidence="3" id="KW-1185">Reference proteome</keyword>
<keyword evidence="2" id="KW-0418">Kinase</keyword>
<comment type="caution">
    <text evidence="2">The sequence shown here is derived from an EMBL/GenBank/DDBJ whole genome shotgun (WGS) entry which is preliminary data.</text>
</comment>
<organism evidence="2 3">
    <name type="scientific">Datura stramonium</name>
    <name type="common">Jimsonweed</name>
    <name type="synonym">Common thornapple</name>
    <dbReference type="NCBI Taxonomy" id="4076"/>
    <lineage>
        <taxon>Eukaryota</taxon>
        <taxon>Viridiplantae</taxon>
        <taxon>Streptophyta</taxon>
        <taxon>Embryophyta</taxon>
        <taxon>Tracheophyta</taxon>
        <taxon>Spermatophyta</taxon>
        <taxon>Magnoliopsida</taxon>
        <taxon>eudicotyledons</taxon>
        <taxon>Gunneridae</taxon>
        <taxon>Pentapetalae</taxon>
        <taxon>asterids</taxon>
        <taxon>lamiids</taxon>
        <taxon>Solanales</taxon>
        <taxon>Solanaceae</taxon>
        <taxon>Solanoideae</taxon>
        <taxon>Datureae</taxon>
        <taxon>Datura</taxon>
    </lineage>
</organism>
<dbReference type="PROSITE" id="PS50146">
    <property type="entry name" value="DAGK"/>
    <property type="match status" value="1"/>
</dbReference>